<keyword evidence="1" id="KW-0472">Membrane</keyword>
<organism evidence="2 3">
    <name type="scientific">Dioszegia hungarica</name>
    <dbReference type="NCBI Taxonomy" id="4972"/>
    <lineage>
        <taxon>Eukaryota</taxon>
        <taxon>Fungi</taxon>
        <taxon>Dikarya</taxon>
        <taxon>Basidiomycota</taxon>
        <taxon>Agaricomycotina</taxon>
        <taxon>Tremellomycetes</taxon>
        <taxon>Tremellales</taxon>
        <taxon>Bulleribasidiaceae</taxon>
        <taxon>Dioszegia</taxon>
    </lineage>
</organism>
<dbReference type="AlphaFoldDB" id="A0AA38HDG5"/>
<accession>A0AA38HDG5</accession>
<dbReference type="Proteomes" id="UP001164286">
    <property type="component" value="Unassembled WGS sequence"/>
</dbReference>
<evidence type="ECO:0000256" key="1">
    <source>
        <dbReference type="SAM" id="Phobius"/>
    </source>
</evidence>
<evidence type="ECO:0000313" key="2">
    <source>
        <dbReference type="EMBL" id="KAI9639623.1"/>
    </source>
</evidence>
<dbReference type="RefSeq" id="XP_052949400.1">
    <property type="nucleotide sequence ID" value="XM_053090854.1"/>
</dbReference>
<feature type="transmembrane region" description="Helical" evidence="1">
    <location>
        <begin position="56"/>
        <end position="76"/>
    </location>
</feature>
<sequence>MTNLFDGIAHIVQGIFQSILAAIQGIFHLIYSVFHAVFSLAWGLVENLASFVGSSAHFVFSNIVILGLLALAFFIYQDRQTKARVGGQKKVA</sequence>
<keyword evidence="1" id="KW-1133">Transmembrane helix</keyword>
<comment type="caution">
    <text evidence="2">The sequence shown here is derived from an EMBL/GenBank/DDBJ whole genome shotgun (WGS) entry which is preliminary data.</text>
</comment>
<proteinExistence type="predicted"/>
<gene>
    <name evidence="2" type="ORF">MKK02DRAFT_39947</name>
</gene>
<feature type="transmembrane region" description="Helical" evidence="1">
    <location>
        <begin position="20"/>
        <end position="44"/>
    </location>
</feature>
<dbReference type="EMBL" id="JAKWFO010000001">
    <property type="protein sequence ID" value="KAI9639623.1"/>
    <property type="molecule type" value="Genomic_DNA"/>
</dbReference>
<keyword evidence="1" id="KW-0812">Transmembrane</keyword>
<evidence type="ECO:0000313" key="3">
    <source>
        <dbReference type="Proteomes" id="UP001164286"/>
    </source>
</evidence>
<protein>
    <submittedName>
        <fullName evidence="2">Uncharacterized protein</fullName>
    </submittedName>
</protein>
<reference evidence="2" key="1">
    <citation type="journal article" date="2022" name="G3 (Bethesda)">
        <title>High quality genome of the basidiomycete yeast Dioszegia hungarica PDD-24b-2 isolated from cloud water.</title>
        <authorList>
            <person name="Jarrige D."/>
            <person name="Haridas S."/>
            <person name="Bleykasten-Grosshans C."/>
            <person name="Joly M."/>
            <person name="Nadalig T."/>
            <person name="Sancelme M."/>
            <person name="Vuilleumier S."/>
            <person name="Grigoriev I.V."/>
            <person name="Amato P."/>
            <person name="Bringel F."/>
        </authorList>
    </citation>
    <scope>NUCLEOTIDE SEQUENCE</scope>
    <source>
        <strain evidence="2">PDD-24b-2</strain>
    </source>
</reference>
<keyword evidence="3" id="KW-1185">Reference proteome</keyword>
<dbReference type="GeneID" id="77730059"/>
<name>A0AA38HDG5_9TREE</name>